<gene>
    <name evidence="7" type="ORF">BIV24_22980</name>
</gene>
<dbReference type="GO" id="GO:0003984">
    <property type="term" value="F:acetolactate synthase activity"/>
    <property type="evidence" value="ECO:0007669"/>
    <property type="project" value="TreeGrafter"/>
</dbReference>
<dbReference type="CDD" id="cd00568">
    <property type="entry name" value="TPP_enzymes"/>
    <property type="match status" value="1"/>
</dbReference>
<keyword evidence="8" id="KW-1185">Reference proteome</keyword>
<dbReference type="GO" id="GO:0000287">
    <property type="term" value="F:magnesium ion binding"/>
    <property type="evidence" value="ECO:0007669"/>
    <property type="project" value="InterPro"/>
</dbReference>
<proteinExistence type="inferred from homology"/>
<name>A0A1S2P435_9ACTN</name>
<accession>A0A1S2P435</accession>
<evidence type="ECO:0000313" key="8">
    <source>
        <dbReference type="Proteomes" id="UP000179935"/>
    </source>
</evidence>
<evidence type="ECO:0008006" key="9">
    <source>
        <dbReference type="Google" id="ProtNLM"/>
    </source>
</evidence>
<dbReference type="EMBL" id="MLYP01000058">
    <property type="protein sequence ID" value="OIJ88417.1"/>
    <property type="molecule type" value="Genomic_DNA"/>
</dbReference>
<dbReference type="Gene3D" id="3.40.50.970">
    <property type="match status" value="2"/>
</dbReference>
<dbReference type="PANTHER" id="PTHR18968:SF167">
    <property type="entry name" value="ACETOLACTATE SYNTHASE LARGE SUBUNIT ILVB2-RELATED"/>
    <property type="match status" value="1"/>
</dbReference>
<dbReference type="GO" id="GO:0009097">
    <property type="term" value="P:isoleucine biosynthetic process"/>
    <property type="evidence" value="ECO:0007669"/>
    <property type="project" value="TreeGrafter"/>
</dbReference>
<dbReference type="InterPro" id="IPR011766">
    <property type="entry name" value="TPP_enzyme_TPP-bd"/>
</dbReference>
<evidence type="ECO:0000256" key="3">
    <source>
        <dbReference type="RuleBase" id="RU362132"/>
    </source>
</evidence>
<dbReference type="PROSITE" id="PS00187">
    <property type="entry name" value="TPP_ENZYMES"/>
    <property type="match status" value="1"/>
</dbReference>
<evidence type="ECO:0000259" key="4">
    <source>
        <dbReference type="Pfam" id="PF00205"/>
    </source>
</evidence>
<dbReference type="GO" id="GO:0005948">
    <property type="term" value="C:acetolactate synthase complex"/>
    <property type="evidence" value="ECO:0007669"/>
    <property type="project" value="TreeGrafter"/>
</dbReference>
<dbReference type="SUPFAM" id="SSF52467">
    <property type="entry name" value="DHS-like NAD/FAD-binding domain"/>
    <property type="match status" value="1"/>
</dbReference>
<comment type="caution">
    <text evidence="7">The sequence shown here is derived from an EMBL/GenBank/DDBJ whole genome shotgun (WGS) entry which is preliminary data.</text>
</comment>
<dbReference type="AlphaFoldDB" id="A0A1S2P435"/>
<comment type="similarity">
    <text evidence="1 3">Belongs to the TPP enzyme family.</text>
</comment>
<dbReference type="GO" id="GO:0050660">
    <property type="term" value="F:flavin adenine dinucleotide binding"/>
    <property type="evidence" value="ECO:0007669"/>
    <property type="project" value="TreeGrafter"/>
</dbReference>
<keyword evidence="2 3" id="KW-0786">Thiamine pyrophosphate</keyword>
<dbReference type="Pfam" id="PF02776">
    <property type="entry name" value="TPP_enzyme_N"/>
    <property type="match status" value="1"/>
</dbReference>
<dbReference type="Gene3D" id="3.40.50.1220">
    <property type="entry name" value="TPP-binding domain"/>
    <property type="match status" value="1"/>
</dbReference>
<dbReference type="OrthoDB" id="2254214at2"/>
<dbReference type="InterPro" id="IPR045229">
    <property type="entry name" value="TPP_enz"/>
</dbReference>
<organism evidence="7 8">
    <name type="scientific">Streptomyces colonosanans</name>
    <dbReference type="NCBI Taxonomy" id="1428652"/>
    <lineage>
        <taxon>Bacteria</taxon>
        <taxon>Bacillati</taxon>
        <taxon>Actinomycetota</taxon>
        <taxon>Actinomycetes</taxon>
        <taxon>Kitasatosporales</taxon>
        <taxon>Streptomycetaceae</taxon>
        <taxon>Streptomyces</taxon>
    </lineage>
</organism>
<dbReference type="Pfam" id="PF00205">
    <property type="entry name" value="TPP_enzyme_M"/>
    <property type="match status" value="1"/>
</dbReference>
<dbReference type="InterPro" id="IPR000399">
    <property type="entry name" value="TPP-bd_CS"/>
</dbReference>
<dbReference type="Proteomes" id="UP000179935">
    <property type="component" value="Unassembled WGS sequence"/>
</dbReference>
<dbReference type="InterPro" id="IPR029061">
    <property type="entry name" value="THDP-binding"/>
</dbReference>
<evidence type="ECO:0000313" key="7">
    <source>
        <dbReference type="EMBL" id="OIJ88417.1"/>
    </source>
</evidence>
<evidence type="ECO:0000259" key="5">
    <source>
        <dbReference type="Pfam" id="PF02775"/>
    </source>
</evidence>
<sequence>MTLSQPRATVTADATVRRHGGHVVAQVLEEHGITEIFGQDSPELLFAVLDHSRFRVTTMRDERSAGFAADAVARLTGRPAVATGIHGPGALNLTTALFEAREASSPVIALISGIETTTKGTGAFQEADHVAAARPLVKWAARVERPDRVRSTLERAIRVATSGRPGPVLVELPNDVLTVEQPAEEYAAPPVTLTATPADARVVTELSGATAPVLLLGSGALQTACEDLVALAERLDAAVCVTHTGRGAFPERHHLFAGVCGFMSDREDGSGAVANAMLAAADVVLALGTGMDGVTTDGGRLPAARATLVRVDVDAGTLALDTRAAHTVLADITSYVPALTAALPGASVRGTREALARKWAVVRDAQRDRIAAGSPVIRPSFLMGALQQALRPDDLLVCDAAYSSVWALSYLTQGEHFHRITYGRAAGTLGFGFPGAIGASVAYPDRRVVALVGDGGFGFTWGELETAARIGANITCVVLNNSMFAYQVLWHELNGTHARNLEFVDVHHDVLASAVGGHGVRVESRDALLPVLRTSLDHDGLSVVDVVLDPHELPPFRKERHVGH</sequence>
<dbReference type="InterPro" id="IPR029035">
    <property type="entry name" value="DHS-like_NAD/FAD-binding_dom"/>
</dbReference>
<dbReference type="STRING" id="1428652.BIV24_22980"/>
<dbReference type="GO" id="GO:0030976">
    <property type="term" value="F:thiamine pyrophosphate binding"/>
    <property type="evidence" value="ECO:0007669"/>
    <property type="project" value="InterPro"/>
</dbReference>
<evidence type="ECO:0000259" key="6">
    <source>
        <dbReference type="Pfam" id="PF02776"/>
    </source>
</evidence>
<dbReference type="InterPro" id="IPR012001">
    <property type="entry name" value="Thiamin_PyroP_enz_TPP-bd_dom"/>
</dbReference>
<dbReference type="CDD" id="cd07035">
    <property type="entry name" value="TPP_PYR_POX_like"/>
    <property type="match status" value="1"/>
</dbReference>
<dbReference type="GO" id="GO:0009099">
    <property type="term" value="P:L-valine biosynthetic process"/>
    <property type="evidence" value="ECO:0007669"/>
    <property type="project" value="TreeGrafter"/>
</dbReference>
<evidence type="ECO:0000256" key="2">
    <source>
        <dbReference type="ARBA" id="ARBA00023052"/>
    </source>
</evidence>
<reference evidence="7 8" key="1">
    <citation type="submission" date="2016-10" db="EMBL/GenBank/DDBJ databases">
        <title>Genome sequence of Streptomyces sp. MUSC 93.</title>
        <authorList>
            <person name="Lee L.-H."/>
            <person name="Ser H.-L."/>
            <person name="Law J.W.-F."/>
        </authorList>
    </citation>
    <scope>NUCLEOTIDE SEQUENCE [LARGE SCALE GENOMIC DNA]</scope>
    <source>
        <strain evidence="7 8">MUSC 93</strain>
    </source>
</reference>
<dbReference type="PANTHER" id="PTHR18968">
    <property type="entry name" value="THIAMINE PYROPHOSPHATE ENZYMES"/>
    <property type="match status" value="1"/>
</dbReference>
<feature type="domain" description="Thiamine pyrophosphate enzyme TPP-binding" evidence="5">
    <location>
        <begin position="401"/>
        <end position="546"/>
    </location>
</feature>
<feature type="domain" description="Thiamine pyrophosphate enzyme N-terminal TPP-binding" evidence="6">
    <location>
        <begin position="19"/>
        <end position="131"/>
    </location>
</feature>
<dbReference type="InterPro" id="IPR012000">
    <property type="entry name" value="Thiamin_PyroP_enz_cen_dom"/>
</dbReference>
<dbReference type="Pfam" id="PF02775">
    <property type="entry name" value="TPP_enzyme_C"/>
    <property type="match status" value="1"/>
</dbReference>
<dbReference type="SUPFAM" id="SSF52518">
    <property type="entry name" value="Thiamin diphosphate-binding fold (THDP-binding)"/>
    <property type="match status" value="2"/>
</dbReference>
<feature type="domain" description="Thiamine pyrophosphate enzyme central" evidence="4">
    <location>
        <begin position="201"/>
        <end position="339"/>
    </location>
</feature>
<evidence type="ECO:0000256" key="1">
    <source>
        <dbReference type="ARBA" id="ARBA00007812"/>
    </source>
</evidence>
<protein>
    <recommendedName>
        <fullName evidence="9">Acetolactate synthase</fullName>
    </recommendedName>
</protein>
<dbReference type="RefSeq" id="WP_071368280.1">
    <property type="nucleotide sequence ID" value="NZ_MLYP01000058.1"/>
</dbReference>